<evidence type="ECO:0000313" key="1">
    <source>
        <dbReference type="EMBL" id="EFG05426.1"/>
    </source>
</evidence>
<dbReference type="eggNOG" id="ENOG502ZEH0">
    <property type="taxonomic scope" value="Bacteria"/>
</dbReference>
<keyword evidence="2" id="KW-1185">Reference proteome</keyword>
<proteinExistence type="predicted"/>
<dbReference type="Proteomes" id="UP000002357">
    <property type="component" value="Chromosome"/>
</dbReference>
<evidence type="ECO:0000313" key="2">
    <source>
        <dbReference type="Proteomes" id="UP000002357"/>
    </source>
</evidence>
<protein>
    <submittedName>
        <fullName evidence="1">Uncharacterized protein</fullName>
    </submittedName>
</protein>
<dbReference type="STRING" id="1901.BB341_26040"/>
<reference evidence="1 2" key="1">
    <citation type="journal article" date="2010" name="Genome Biol. Evol.">
        <title>The sequence of a 1.8-mb bacterial linear plasmid reveals a rich evolutionary reservoir of secondary metabolic pathways.</title>
        <authorList>
            <person name="Medema M.H."/>
            <person name="Trefzer A."/>
            <person name="Kovalchuk A."/>
            <person name="van den Berg M."/>
            <person name="Mueller U."/>
            <person name="Heijne W."/>
            <person name="Wu L."/>
            <person name="Alam M.T."/>
            <person name="Ronning C.M."/>
            <person name="Nierman W.C."/>
            <person name="Bovenberg R.A.L."/>
            <person name="Breitling R."/>
            <person name="Takano E."/>
        </authorList>
    </citation>
    <scope>NUCLEOTIDE SEQUENCE [LARGE SCALE GENOMIC DNA]</scope>
    <source>
        <strain evidence="2">ATCC 27064 / DSM 738 / JCM 4710 / NBRC 13307 / NCIMB 12785 / NRRL 3585 / VKM Ac-602</strain>
    </source>
</reference>
<dbReference type="EMBL" id="CM000913">
    <property type="protein sequence ID" value="EFG05426.1"/>
    <property type="molecule type" value="Genomic_DNA"/>
</dbReference>
<dbReference type="AlphaFoldDB" id="E2Q894"/>
<organism evidence="1 2">
    <name type="scientific">Streptomyces clavuligerus</name>
    <dbReference type="NCBI Taxonomy" id="1901"/>
    <lineage>
        <taxon>Bacteria</taxon>
        <taxon>Bacillati</taxon>
        <taxon>Actinomycetota</taxon>
        <taxon>Actinomycetes</taxon>
        <taxon>Kitasatosporales</taxon>
        <taxon>Streptomycetaceae</taxon>
        <taxon>Streptomyces</taxon>
    </lineage>
</organism>
<name>E2Q894_STRCL</name>
<accession>E2Q894</accession>
<sequence length="241" mass="26642">MAAARLLTPVAVEPLPVREWRAAALPVAGPVRRGTPPPYEPLLARRSSAAMVQTAVARVVDDGEPDIPRIVRRLARGHALARLPLRPVATLRFGAQILVDLGVGMEPFARDQGELVAQIRAVVGREHTRARYFEDSPLRGVGEEGRWSWGPYTPPTRGTRVLVLSDLGTGGPVAHPRRSGREEWAELTRRLGRAGCRVTAFVPCPPHRLPAWAAELMDIVPWDRHTTVGQVTRRLRTPDRY</sequence>
<gene>
    <name evidence="1" type="ORF">SCLAV_0350</name>
</gene>